<dbReference type="HAMAP" id="MF_00236">
    <property type="entry name" value="TatA_E"/>
    <property type="match status" value="1"/>
</dbReference>
<evidence type="ECO:0000256" key="2">
    <source>
        <dbReference type="ARBA" id="ARBA00022448"/>
    </source>
</evidence>
<proteinExistence type="inferred from homology"/>
<organism evidence="11 12">
    <name type="scientific">Syntrophaceticus schinkii</name>
    <dbReference type="NCBI Taxonomy" id="499207"/>
    <lineage>
        <taxon>Bacteria</taxon>
        <taxon>Bacillati</taxon>
        <taxon>Bacillota</taxon>
        <taxon>Clostridia</taxon>
        <taxon>Thermoanaerobacterales</taxon>
        <taxon>Thermoanaerobacterales Family III. Incertae Sedis</taxon>
        <taxon>Syntrophaceticus</taxon>
    </lineage>
</organism>
<dbReference type="GO" id="GO:0033281">
    <property type="term" value="C:TAT protein transport complex"/>
    <property type="evidence" value="ECO:0007669"/>
    <property type="project" value="UniProtKB-UniRule"/>
</dbReference>
<dbReference type="GO" id="GO:0043953">
    <property type="term" value="P:protein transport by the Tat complex"/>
    <property type="evidence" value="ECO:0007669"/>
    <property type="project" value="UniProtKB-UniRule"/>
</dbReference>
<reference evidence="12" key="1">
    <citation type="submission" date="2015-01" db="EMBL/GenBank/DDBJ databases">
        <authorList>
            <person name="Manzoor Shahid"/>
            <person name="Zubair Saima"/>
        </authorList>
    </citation>
    <scope>NUCLEOTIDE SEQUENCE [LARGE SCALE GENOMIC DNA]</scope>
    <source>
        <strain evidence="12">Sp3</strain>
    </source>
</reference>
<feature type="compositionally biased region" description="Acidic residues" evidence="10">
    <location>
        <begin position="122"/>
        <end position="133"/>
    </location>
</feature>
<accession>A0A0B7MK47</accession>
<evidence type="ECO:0000256" key="7">
    <source>
        <dbReference type="ARBA" id="ARBA00023010"/>
    </source>
</evidence>
<evidence type="ECO:0000313" key="12">
    <source>
        <dbReference type="Proteomes" id="UP000046155"/>
    </source>
</evidence>
<dbReference type="PANTHER" id="PTHR42982">
    <property type="entry name" value="SEC-INDEPENDENT PROTEIN TRANSLOCASE PROTEIN TATA"/>
    <property type="match status" value="1"/>
</dbReference>
<name>A0A0B7MK47_9FIRM</name>
<dbReference type="AlphaFoldDB" id="A0A0B7MK47"/>
<keyword evidence="4 9" id="KW-0812">Transmembrane</keyword>
<sequence>MFGILNIGPWELILILVVMLIVFGPGKLPEVAQSLGKAVREFRKASSNVQRVWDEVIKEEEPIKAAKSSQTGVDASTDKAGEEENSSGDQSEGHEVGEETPDEGQQLAVEEAQDKEQVVDGEIPEDDTGADQE</sequence>
<comment type="subcellular location">
    <subcellularLocation>
        <location evidence="1 9">Cell membrane</location>
        <topology evidence="1 9">Single-pass membrane protein</topology>
    </subcellularLocation>
</comment>
<evidence type="ECO:0000313" key="11">
    <source>
        <dbReference type="EMBL" id="CEO88286.1"/>
    </source>
</evidence>
<dbReference type="InterPro" id="IPR006312">
    <property type="entry name" value="TatA/E"/>
</dbReference>
<dbReference type="RefSeq" id="WP_044664478.1">
    <property type="nucleotide sequence ID" value="NZ_CDRZ01000079.1"/>
</dbReference>
<keyword evidence="6 9" id="KW-1133">Transmembrane helix</keyword>
<dbReference type="Pfam" id="PF02416">
    <property type="entry name" value="TatA_B_E"/>
    <property type="match status" value="1"/>
</dbReference>
<dbReference type="NCBIfam" id="TIGR01411">
    <property type="entry name" value="tatAE"/>
    <property type="match status" value="1"/>
</dbReference>
<dbReference type="InterPro" id="IPR003369">
    <property type="entry name" value="TatA/B/E"/>
</dbReference>
<dbReference type="Gene3D" id="1.20.5.3310">
    <property type="match status" value="1"/>
</dbReference>
<evidence type="ECO:0000256" key="8">
    <source>
        <dbReference type="ARBA" id="ARBA00023136"/>
    </source>
</evidence>
<protein>
    <recommendedName>
        <fullName evidence="9">Sec-independent protein translocase protein TatA</fullName>
    </recommendedName>
</protein>
<dbReference type="PRINTS" id="PR01506">
    <property type="entry name" value="TATBPROTEIN"/>
</dbReference>
<comment type="function">
    <text evidence="9">Part of the twin-arginine translocation (Tat) system that transports large folded proteins containing a characteristic twin-arginine motif in their signal peptide across membranes. TatA could form the protein-conducting channel of the Tat system.</text>
</comment>
<comment type="subunit">
    <text evidence="9">Forms a complex with TatC.</text>
</comment>
<evidence type="ECO:0000256" key="5">
    <source>
        <dbReference type="ARBA" id="ARBA00022927"/>
    </source>
</evidence>
<evidence type="ECO:0000256" key="6">
    <source>
        <dbReference type="ARBA" id="ARBA00022989"/>
    </source>
</evidence>
<evidence type="ECO:0000256" key="10">
    <source>
        <dbReference type="SAM" id="MobiDB-lite"/>
    </source>
</evidence>
<keyword evidence="7 9" id="KW-0811">Translocation</keyword>
<keyword evidence="8 9" id="KW-0472">Membrane</keyword>
<evidence type="ECO:0000256" key="3">
    <source>
        <dbReference type="ARBA" id="ARBA00022475"/>
    </source>
</evidence>
<dbReference type="Proteomes" id="UP000046155">
    <property type="component" value="Unassembled WGS sequence"/>
</dbReference>
<dbReference type="PANTHER" id="PTHR42982:SF1">
    <property type="entry name" value="SEC-INDEPENDENT PROTEIN TRANSLOCASE PROTEIN TATA"/>
    <property type="match status" value="1"/>
</dbReference>
<keyword evidence="2 9" id="KW-0813">Transport</keyword>
<evidence type="ECO:0000256" key="4">
    <source>
        <dbReference type="ARBA" id="ARBA00022692"/>
    </source>
</evidence>
<comment type="similarity">
    <text evidence="9">Belongs to the TatA/E family.</text>
</comment>
<dbReference type="EMBL" id="CDRZ01000079">
    <property type="protein sequence ID" value="CEO88286.1"/>
    <property type="molecule type" value="Genomic_DNA"/>
</dbReference>
<gene>
    <name evidence="9" type="primary">tatA</name>
    <name evidence="11" type="ORF">SSCH_170020</name>
</gene>
<keyword evidence="12" id="KW-1185">Reference proteome</keyword>
<keyword evidence="3 9" id="KW-1003">Cell membrane</keyword>
<feature type="region of interest" description="Disordered" evidence="10">
    <location>
        <begin position="60"/>
        <end position="133"/>
    </location>
</feature>
<feature type="transmembrane region" description="Helical" evidence="9">
    <location>
        <begin position="12"/>
        <end position="28"/>
    </location>
</feature>
<evidence type="ECO:0000256" key="9">
    <source>
        <dbReference type="HAMAP-Rule" id="MF_00236"/>
    </source>
</evidence>
<evidence type="ECO:0000256" key="1">
    <source>
        <dbReference type="ARBA" id="ARBA00004162"/>
    </source>
</evidence>
<dbReference type="GO" id="GO:0008320">
    <property type="term" value="F:protein transmembrane transporter activity"/>
    <property type="evidence" value="ECO:0007669"/>
    <property type="project" value="UniProtKB-UniRule"/>
</dbReference>
<keyword evidence="5 9" id="KW-0653">Protein transport</keyword>
<dbReference type="OrthoDB" id="9800908at2"/>